<evidence type="ECO:0000313" key="2">
    <source>
        <dbReference type="Proteomes" id="UP000651668"/>
    </source>
</evidence>
<protein>
    <submittedName>
        <fullName evidence="1">Thioredoxin</fullName>
    </submittedName>
</protein>
<name>A0A916XDZ8_9SPHI</name>
<dbReference type="Pfam" id="PF14595">
    <property type="entry name" value="Thioredoxin_9"/>
    <property type="match status" value="1"/>
</dbReference>
<dbReference type="InterPro" id="IPR036249">
    <property type="entry name" value="Thioredoxin-like_sf"/>
</dbReference>
<accession>A0A916XDZ8</accession>
<keyword evidence="2" id="KW-1185">Reference proteome</keyword>
<organism evidence="1 2">
    <name type="scientific">Pedobacter quisquiliarum</name>
    <dbReference type="NCBI Taxonomy" id="1834438"/>
    <lineage>
        <taxon>Bacteria</taxon>
        <taxon>Pseudomonadati</taxon>
        <taxon>Bacteroidota</taxon>
        <taxon>Sphingobacteriia</taxon>
        <taxon>Sphingobacteriales</taxon>
        <taxon>Sphingobacteriaceae</taxon>
        <taxon>Pedobacter</taxon>
    </lineage>
</organism>
<dbReference type="AlphaFoldDB" id="A0A916XDZ8"/>
<dbReference type="Gene3D" id="3.40.30.10">
    <property type="entry name" value="Glutaredoxin"/>
    <property type="match status" value="1"/>
</dbReference>
<reference evidence="1" key="1">
    <citation type="journal article" date="2014" name="Int. J. Syst. Evol. Microbiol.">
        <title>Complete genome sequence of Corynebacterium casei LMG S-19264T (=DSM 44701T), isolated from a smear-ripened cheese.</title>
        <authorList>
            <consortium name="US DOE Joint Genome Institute (JGI-PGF)"/>
            <person name="Walter F."/>
            <person name="Albersmeier A."/>
            <person name="Kalinowski J."/>
            <person name="Ruckert C."/>
        </authorList>
    </citation>
    <scope>NUCLEOTIDE SEQUENCE</scope>
    <source>
        <strain evidence="1">CGMCC 1.15343</strain>
    </source>
</reference>
<dbReference type="Proteomes" id="UP000651668">
    <property type="component" value="Unassembled WGS sequence"/>
</dbReference>
<sequence>MDFSTYKVFFKAVLDGAKRLPPYNNPDYLNYTKLNWSRQRRWLDTGKLDEMLVEKIKAIDKPQTWIVITEPWCGDAAHILPFLYLLSELNPLVKLDIQLRDSDPYLIDRYLTRGGKSVPKLIVRDEAGKDLLVWGPRPAASQELYDRLKAEHADDEELKLQLQWWYNEDKGVSLQQELLEQLP</sequence>
<gene>
    <name evidence="1" type="ORF">GCM10011387_17950</name>
</gene>
<proteinExistence type="predicted"/>
<dbReference type="RefSeq" id="WP_188626543.1">
    <property type="nucleotide sequence ID" value="NZ_BMIL01000005.1"/>
</dbReference>
<comment type="caution">
    <text evidence="1">The sequence shown here is derived from an EMBL/GenBank/DDBJ whole genome shotgun (WGS) entry which is preliminary data.</text>
</comment>
<evidence type="ECO:0000313" key="1">
    <source>
        <dbReference type="EMBL" id="GGC64742.1"/>
    </source>
</evidence>
<reference evidence="1" key="2">
    <citation type="submission" date="2020-09" db="EMBL/GenBank/DDBJ databases">
        <authorList>
            <person name="Sun Q."/>
            <person name="Zhou Y."/>
        </authorList>
    </citation>
    <scope>NUCLEOTIDE SEQUENCE</scope>
    <source>
        <strain evidence="1">CGMCC 1.15343</strain>
    </source>
</reference>
<dbReference type="EMBL" id="BMIL01000005">
    <property type="protein sequence ID" value="GGC64742.1"/>
    <property type="molecule type" value="Genomic_DNA"/>
</dbReference>
<dbReference type="SUPFAM" id="SSF52833">
    <property type="entry name" value="Thioredoxin-like"/>
    <property type="match status" value="1"/>
</dbReference>